<dbReference type="InterPro" id="IPR001478">
    <property type="entry name" value="PDZ"/>
</dbReference>
<dbReference type="Gene3D" id="3.30.40.10">
    <property type="entry name" value="Zinc/RING finger domain, C3HC4 (zinc finger)"/>
    <property type="match status" value="1"/>
</dbReference>
<dbReference type="PANTHER" id="PTHR12157:SF21">
    <property type="entry name" value="RAB3 INTERACTING MOLECULE, ISOFORM F"/>
    <property type="match status" value="1"/>
</dbReference>
<dbReference type="SUPFAM" id="SSF49562">
    <property type="entry name" value="C2 domain (Calcium/lipid-binding domain, CaLB)"/>
    <property type="match status" value="2"/>
</dbReference>
<dbReference type="SUPFAM" id="SSF50156">
    <property type="entry name" value="PDZ domain-like"/>
    <property type="match status" value="1"/>
</dbReference>
<evidence type="ECO:0000256" key="6">
    <source>
        <dbReference type="PROSITE-ProRule" id="PRU00091"/>
    </source>
</evidence>
<dbReference type="Gene3D" id="2.60.40.150">
    <property type="entry name" value="C2 domain"/>
    <property type="match status" value="2"/>
</dbReference>
<dbReference type="Pfam" id="PF00168">
    <property type="entry name" value="C2"/>
    <property type="match status" value="1"/>
</dbReference>
<feature type="region of interest" description="Disordered" evidence="7">
    <location>
        <begin position="708"/>
        <end position="740"/>
    </location>
</feature>
<feature type="compositionally biased region" description="Low complexity" evidence="7">
    <location>
        <begin position="2102"/>
        <end position="2115"/>
    </location>
</feature>
<feature type="domain" description="C2" evidence="8">
    <location>
        <begin position="2238"/>
        <end position="2363"/>
    </location>
</feature>
<feature type="domain" description="PDZ" evidence="9">
    <location>
        <begin position="1286"/>
        <end position="1378"/>
    </location>
</feature>
<feature type="region of interest" description="Disordered" evidence="7">
    <location>
        <begin position="2022"/>
        <end position="2053"/>
    </location>
</feature>
<evidence type="ECO:0000256" key="5">
    <source>
        <dbReference type="ARBA" id="ARBA00034103"/>
    </source>
</evidence>
<keyword evidence="12" id="KW-1185">Reference proteome</keyword>
<feature type="compositionally biased region" description="Acidic residues" evidence="7">
    <location>
        <begin position="790"/>
        <end position="822"/>
    </location>
</feature>
<keyword evidence="4" id="KW-0770">Synapse</keyword>
<feature type="region of interest" description="Disordered" evidence="7">
    <location>
        <begin position="510"/>
        <end position="542"/>
    </location>
</feature>
<feature type="compositionally biased region" description="Low complexity" evidence="7">
    <location>
        <begin position="2419"/>
        <end position="2431"/>
    </location>
</feature>
<dbReference type="EMBL" id="NJHN03000117">
    <property type="protein sequence ID" value="KAH9413896.1"/>
    <property type="molecule type" value="Genomic_DNA"/>
</dbReference>
<organism evidence="11 12">
    <name type="scientific">Dermatophagoides pteronyssinus</name>
    <name type="common">European house dust mite</name>
    <dbReference type="NCBI Taxonomy" id="6956"/>
    <lineage>
        <taxon>Eukaryota</taxon>
        <taxon>Metazoa</taxon>
        <taxon>Ecdysozoa</taxon>
        <taxon>Arthropoda</taxon>
        <taxon>Chelicerata</taxon>
        <taxon>Arachnida</taxon>
        <taxon>Acari</taxon>
        <taxon>Acariformes</taxon>
        <taxon>Sarcoptiformes</taxon>
        <taxon>Astigmata</taxon>
        <taxon>Psoroptidia</taxon>
        <taxon>Analgoidea</taxon>
        <taxon>Pyroglyphidae</taxon>
        <taxon>Dermatophagoidinae</taxon>
        <taxon>Dermatophagoides</taxon>
    </lineage>
</organism>
<protein>
    <recommendedName>
        <fullName evidence="13">Serine-rich adhesin for platelets-like</fullName>
    </recommendedName>
</protein>
<dbReference type="InterPro" id="IPR013083">
    <property type="entry name" value="Znf_RING/FYVE/PHD"/>
</dbReference>
<feature type="region of interest" description="Disordered" evidence="7">
    <location>
        <begin position="170"/>
        <end position="194"/>
    </location>
</feature>
<evidence type="ECO:0000256" key="3">
    <source>
        <dbReference type="ARBA" id="ARBA00022833"/>
    </source>
</evidence>
<dbReference type="InterPro" id="IPR000008">
    <property type="entry name" value="C2_dom"/>
</dbReference>
<evidence type="ECO:0000313" key="12">
    <source>
        <dbReference type="Proteomes" id="UP000887458"/>
    </source>
</evidence>
<dbReference type="InterPro" id="IPR017455">
    <property type="entry name" value="Znf_FYVE-rel"/>
</dbReference>
<comment type="caution">
    <text evidence="11">The sequence shown here is derived from an EMBL/GenBank/DDBJ whole genome shotgun (WGS) entry which is preliminary data.</text>
</comment>
<feature type="region of interest" description="Disordered" evidence="7">
    <location>
        <begin position="1160"/>
        <end position="1193"/>
    </location>
</feature>
<feature type="compositionally biased region" description="Acidic residues" evidence="7">
    <location>
        <begin position="2031"/>
        <end position="2053"/>
    </location>
</feature>
<feature type="compositionally biased region" description="Polar residues" evidence="7">
    <location>
        <begin position="1074"/>
        <end position="1085"/>
    </location>
</feature>
<feature type="compositionally biased region" description="Low complexity" evidence="7">
    <location>
        <begin position="235"/>
        <end position="269"/>
    </location>
</feature>
<feature type="region of interest" description="Disordered" evidence="7">
    <location>
        <begin position="2373"/>
        <end position="2438"/>
    </location>
</feature>
<feature type="region of interest" description="Disordered" evidence="7">
    <location>
        <begin position="1963"/>
        <end position="1994"/>
    </location>
</feature>
<evidence type="ECO:0000256" key="7">
    <source>
        <dbReference type="SAM" id="MobiDB-lite"/>
    </source>
</evidence>
<feature type="compositionally biased region" description="Low complexity" evidence="7">
    <location>
        <begin position="676"/>
        <end position="693"/>
    </location>
</feature>
<feature type="region of interest" description="Disordered" evidence="7">
    <location>
        <begin position="2102"/>
        <end position="2165"/>
    </location>
</feature>
<dbReference type="InterPro" id="IPR035892">
    <property type="entry name" value="C2_domain_sf"/>
</dbReference>
<dbReference type="PROSITE" id="PS50004">
    <property type="entry name" value="C2"/>
    <property type="match status" value="1"/>
</dbReference>
<accession>A0ABQ8IUB5</accession>
<feature type="compositionally biased region" description="Low complexity" evidence="7">
    <location>
        <begin position="1446"/>
        <end position="1464"/>
    </location>
</feature>
<feature type="compositionally biased region" description="Low complexity" evidence="7">
    <location>
        <begin position="767"/>
        <end position="780"/>
    </location>
</feature>
<keyword evidence="3" id="KW-0862">Zinc</keyword>
<feature type="compositionally biased region" description="Low complexity" evidence="7">
    <location>
        <begin position="320"/>
        <end position="341"/>
    </location>
</feature>
<dbReference type="InterPro" id="IPR011011">
    <property type="entry name" value="Znf_FYVE_PHD"/>
</dbReference>
<evidence type="ECO:0000259" key="9">
    <source>
        <dbReference type="PROSITE" id="PS50106"/>
    </source>
</evidence>
<dbReference type="Pfam" id="PF00595">
    <property type="entry name" value="PDZ"/>
    <property type="match status" value="1"/>
</dbReference>
<feature type="region of interest" description="Disordered" evidence="7">
    <location>
        <begin position="1058"/>
        <end position="1095"/>
    </location>
</feature>
<dbReference type="PROSITE" id="PS50106">
    <property type="entry name" value="PDZ"/>
    <property type="match status" value="1"/>
</dbReference>
<feature type="compositionally biased region" description="Polar residues" evidence="7">
    <location>
        <begin position="710"/>
        <end position="721"/>
    </location>
</feature>
<feature type="compositionally biased region" description="Low complexity" evidence="7">
    <location>
        <begin position="823"/>
        <end position="841"/>
    </location>
</feature>
<feature type="compositionally biased region" description="Polar residues" evidence="7">
    <location>
        <begin position="2390"/>
        <end position="2410"/>
    </location>
</feature>
<dbReference type="InterPro" id="IPR036034">
    <property type="entry name" value="PDZ_sf"/>
</dbReference>
<feature type="compositionally biased region" description="Low complexity" evidence="7">
    <location>
        <begin position="278"/>
        <end position="309"/>
    </location>
</feature>
<feature type="region of interest" description="Disordered" evidence="7">
    <location>
        <begin position="767"/>
        <end position="841"/>
    </location>
</feature>
<proteinExistence type="predicted"/>
<evidence type="ECO:0000259" key="10">
    <source>
        <dbReference type="PROSITE" id="PS50178"/>
    </source>
</evidence>
<dbReference type="SMART" id="SM00228">
    <property type="entry name" value="PDZ"/>
    <property type="match status" value="1"/>
</dbReference>
<comment type="subcellular location">
    <subcellularLocation>
        <location evidence="5">Synapse</location>
    </subcellularLocation>
</comment>
<feature type="compositionally biased region" description="Low complexity" evidence="7">
    <location>
        <begin position="360"/>
        <end position="386"/>
    </location>
</feature>
<dbReference type="InterPro" id="IPR039032">
    <property type="entry name" value="Rim-like"/>
</dbReference>
<evidence type="ECO:0000256" key="2">
    <source>
        <dbReference type="ARBA" id="ARBA00022771"/>
    </source>
</evidence>
<feature type="compositionally biased region" description="Low complexity" evidence="7">
    <location>
        <begin position="1478"/>
        <end position="1495"/>
    </location>
</feature>
<reference evidence="11 12" key="2">
    <citation type="journal article" date="2022" name="Mol. Biol. Evol.">
        <title>Comparative Genomics Reveals Insights into the Divergent Evolution of Astigmatic Mites and Household Pest Adaptations.</title>
        <authorList>
            <person name="Xiong Q."/>
            <person name="Wan A.T."/>
            <person name="Liu X."/>
            <person name="Fung C.S."/>
            <person name="Xiao X."/>
            <person name="Malainual N."/>
            <person name="Hou J."/>
            <person name="Wang L."/>
            <person name="Wang M."/>
            <person name="Yang K.Y."/>
            <person name="Cui Y."/>
            <person name="Leung E.L."/>
            <person name="Nong W."/>
            <person name="Shin S.K."/>
            <person name="Au S.W."/>
            <person name="Jeong K.Y."/>
            <person name="Chew F.T."/>
            <person name="Hui J.H."/>
            <person name="Leung T.F."/>
            <person name="Tungtrongchitr A."/>
            <person name="Zhong N."/>
            <person name="Liu Z."/>
            <person name="Tsui S.K."/>
        </authorList>
    </citation>
    <scope>NUCLEOTIDE SEQUENCE [LARGE SCALE GENOMIC DNA]</scope>
    <source>
        <strain evidence="11">Derp</strain>
    </source>
</reference>
<feature type="region of interest" description="Disordered" evidence="7">
    <location>
        <begin position="1"/>
        <end position="27"/>
    </location>
</feature>
<feature type="compositionally biased region" description="Polar residues" evidence="7">
    <location>
        <begin position="655"/>
        <end position="675"/>
    </location>
</feature>
<feature type="compositionally biased region" description="Low complexity" evidence="7">
    <location>
        <begin position="723"/>
        <end position="734"/>
    </location>
</feature>
<dbReference type="PROSITE" id="PS50178">
    <property type="entry name" value="ZF_FYVE"/>
    <property type="match status" value="1"/>
</dbReference>
<dbReference type="SMART" id="SM00239">
    <property type="entry name" value="C2"/>
    <property type="match status" value="2"/>
</dbReference>
<dbReference type="PANTHER" id="PTHR12157">
    <property type="entry name" value="REGULATING SYNAPTIC MEMBRANE EXOCYTOSIS PROTEIN"/>
    <property type="match status" value="1"/>
</dbReference>
<reference evidence="11 12" key="1">
    <citation type="journal article" date="2018" name="J. Allergy Clin. Immunol.">
        <title>High-quality assembly of Dermatophagoides pteronyssinus genome and transcriptome reveals a wide range of novel allergens.</title>
        <authorList>
            <person name="Liu X.Y."/>
            <person name="Yang K.Y."/>
            <person name="Wang M.Q."/>
            <person name="Kwok J.S."/>
            <person name="Zeng X."/>
            <person name="Yang Z."/>
            <person name="Xiao X.J."/>
            <person name="Lau C.P."/>
            <person name="Li Y."/>
            <person name="Huang Z.M."/>
            <person name="Ba J.G."/>
            <person name="Yim A.K."/>
            <person name="Ouyang C.Y."/>
            <person name="Ngai S.M."/>
            <person name="Chan T.F."/>
            <person name="Leung E.L."/>
            <person name="Liu L."/>
            <person name="Liu Z.G."/>
            <person name="Tsui S.K."/>
        </authorList>
    </citation>
    <scope>NUCLEOTIDE SEQUENCE [LARGE SCALE GENOMIC DNA]</scope>
    <source>
        <strain evidence="11">Derp</strain>
    </source>
</reference>
<gene>
    <name evidence="11" type="ORF">DERP_009495</name>
</gene>
<evidence type="ECO:0000256" key="1">
    <source>
        <dbReference type="ARBA" id="ARBA00022723"/>
    </source>
</evidence>
<keyword evidence="1" id="KW-0479">Metal-binding</keyword>
<feature type="compositionally biased region" description="Low complexity" evidence="7">
    <location>
        <begin position="105"/>
        <end position="118"/>
    </location>
</feature>
<feature type="region of interest" description="Disordered" evidence="7">
    <location>
        <begin position="1787"/>
        <end position="1890"/>
    </location>
</feature>
<feature type="compositionally biased region" description="Low complexity" evidence="7">
    <location>
        <begin position="520"/>
        <end position="537"/>
    </location>
</feature>
<dbReference type="Proteomes" id="UP000887458">
    <property type="component" value="Unassembled WGS sequence"/>
</dbReference>
<feature type="region of interest" description="Disordered" evidence="7">
    <location>
        <begin position="227"/>
        <end position="386"/>
    </location>
</feature>
<sequence>MDQHNRYLSHHRQSLRPGQSGGLSASSAASTASSMLASRYGLSLGTNTGTTGLKRASVSCGSSPIRSRSNSTSRFKAAAAVAVAAATGNKHHHSSASRKSIVPGSLSFTSSTSSSIRSQQPLHTTIQLAGGGAAAGISSQVVSFMKKFVNKASPINQNSGDSIDQSFEQYQKSLQQQQQQRNSQQQQQNTAQSPTKYLFQTITGGSSAGSSSSASFGGGCGQTNIVDTNTNQINSPTSQSTTYLSSSSSPSTTSTLSTTNATNANNTFSPLVPMNCLSSQTQQQQQIQTTTSPTGSMTSVSTISTMIGVPSGGGYEQQRSSTTNMTSSGLNNSTNSSLSSSPISGPLFSKIRAKVASTFQQQQQQQQSQQSSNVSANNNFSNQNSNVVVDNINNSSIQQQQDMMMDFASKSRNGSISLSSTTGAIQPAVVQAGTPVQSSSTGGGYQRAPMLAMIHSSQSSSLTNEQLTAHLTEEERQILQKVWQKEEEFKEIALKNFAKNMSCGTEIIVETPTGSSGQLPSNIQQSSGPGSGPNAPGDVSHLSTNLLDPVAAAVHRRRSSAILSADATGFCRICRKVIMKNETSHRCSNCQELVCDDCSSYSSREESKYWMCSFCRRRGSHLVLVTTSGQTLSSMSSAATTSAAESFSTSSTSSKRQLSVHSTTTAGMASSMNNLTSTGMTTTTNGQQRQQQQFLTATPNALNAKRKLSWQETQQRPNSALEQFGQQQQQQNRQSSLDLNRSQSSLIKISNQQQEPTKFTVNQPQKLLSSSNLQQQQEQNCRTNRVYSLSDDEELWNDNGDDDDDDDDDDDVILKDNDDDDQNNQNQDNNNIEIIDNNNGTNNVHYGTLQSMPAEQLILKQQQQQHQGLMIMNSKKMKKKLRHHNNQTLSNHHHQYNSDDELLSNMVHNKENESLYQRTPPITITSLDGQPQSQTTIDPSSSSTVVHHQQQQQQNLSGFNIPSTDNSATIQSNNNNGVSYQQCQTKQAKISMVMPKIISVNGNSKVSGSSSISATHWWRLTNKARSLSRGGQLIGSNTVGQIGAPENFYTTPGIRKQLSSESSDYSDGFKYSPPQDSLTPSSDYSRSPRESADSDMLCLPGGYSMACRGINGNIPSVMIGNDDGTCSGRGSSFLSTKDCYLRRGSGGRALPKIPVVGGGSSMLDLPQSRKGSQHSLDIPADQPRRASAPESGADPIRIVINECNDLSASQMQLSTSSTKTPTNQMSSENLSKNASEMNSTTTIMAGKSGTPHPGPSIIQVPTTTTLQQRMRYQLSRAASITTHYERAILQRDKSDQSIRTGGFSLAITGGKLCELDGMLYAYITWTKPGGQADRQSLKSGDKILEWNGKSLVNCSHEQVANIMATAGDQVELIVESMTRNDQPAKYRRHSMINSKQSSSTTSTTLNESKQATSTSSSTTTATVSARPSSAAAVISTGSLDGGGGSSSSSTAAATTQQQQQQQGLLRRRLPQIPTAHQSGSTSTNSTTTTANSSSASSMSNCNAAALLTDAQIYLQVTIDANIRQLSVMIIQAKGLERHPIYAQNLGLEAYAQLRLLPEMGFKICQTELSSSFDWNETLIYHQFPLERIEKITLDLSIWCTNPATYIPGTGGGLGVSGGGGKPPRITISGNSTIQIIDHQLASTRIPLRSALLTPISEWWPLIPSNTDIQIFQQNPSITTTANTVNTNTTIPSLLNHQSNISISQQSLLNPSNHASIFSTATAISTTASNSSITPTVFFQKAPSMDHLHSGSRSGSGIEFSKKFYGQNGQLLHDQMLSSAAMMMMMTSRSTPGSRRNSNRSDQGDFPIFPSHLQPMGGSRSARTSPRMKASPTPPPVSNWFTRYRSSPTSRASSTVSSAASSTGRHSLDESYTSHSGGGGGGREGNIIGSSSRGISLTGSLRLAQNRHSIGNLYPVGPANNNNNANVTAGYITGTMINDRMQSQNFQHLSTAVVDQQQQSLAMRRKSSSALVHVDQGSKNQLSVPGGGGGYSKLSNTSDSYQYLLEPSNSPRNTSVRLTNANDNSIEIGDDHSDDQEEFDDEIADDTSDDDEDFDNLLKDSSYTLDSLENKQDSRNSPQKLQQKILAINNNNDETTNQTLTTQTTNQLNAPNTLALPSKNIPVNDVETSGGTSSAPPTPSHDDYDDDDNSQNGGGLTIPGCQERRPSFLRRLVPSAAETVMHMVMGTGGPGSNAQPSDEILHSSSMMMTTNTTTTTNAQYGQTTHPQHSEQTPKRIVKVVGEIKLGFIMTKGFLEIEVCAARGLPDSTTSIGQHHPPDTYVKTYLIDRGRQLYKRKTHVVLCNNNPQYRQTLKYDASIIYGRTLLVSVWEKQRRRHTFDANIPIGSVEINVNQLQLHKLTIRWFKLRTIVTTTQQQQSNNSTARNSLVDGCSSTSSNNSVPMFKQQDSIDSNDPFMPMQPSSSSLSTKLKPTITIDDDD</sequence>
<keyword evidence="2 6" id="KW-0863">Zinc-finger</keyword>
<evidence type="ECO:0008006" key="13">
    <source>
        <dbReference type="Google" id="ProtNLM"/>
    </source>
</evidence>
<feature type="compositionally biased region" description="Low complexity" evidence="7">
    <location>
        <begin position="170"/>
        <end position="193"/>
    </location>
</feature>
<feature type="region of interest" description="Disordered" evidence="7">
    <location>
        <begin position="1382"/>
        <end position="1495"/>
    </location>
</feature>
<name>A0ABQ8IUB5_DERPT</name>
<dbReference type="Gene3D" id="2.30.42.10">
    <property type="match status" value="1"/>
</dbReference>
<feature type="compositionally biased region" description="Low complexity" evidence="7">
    <location>
        <begin position="1411"/>
        <end position="1438"/>
    </location>
</feature>
<evidence type="ECO:0000259" key="8">
    <source>
        <dbReference type="PROSITE" id="PS50004"/>
    </source>
</evidence>
<feature type="region of interest" description="Disordered" evidence="7">
    <location>
        <begin position="646"/>
        <end position="693"/>
    </location>
</feature>
<dbReference type="SUPFAM" id="SSF57903">
    <property type="entry name" value="FYVE/PHD zinc finger"/>
    <property type="match status" value="1"/>
</dbReference>
<feature type="compositionally biased region" description="Low complexity" evidence="7">
    <location>
        <begin position="1841"/>
        <end position="1862"/>
    </location>
</feature>
<evidence type="ECO:0000313" key="11">
    <source>
        <dbReference type="EMBL" id="KAH9413896.1"/>
    </source>
</evidence>
<feature type="region of interest" description="Disordered" evidence="7">
    <location>
        <begin position="88"/>
        <end position="119"/>
    </location>
</feature>
<feature type="domain" description="FYVE-type" evidence="10">
    <location>
        <begin position="565"/>
        <end position="620"/>
    </location>
</feature>
<evidence type="ECO:0000256" key="4">
    <source>
        <dbReference type="ARBA" id="ARBA00023018"/>
    </source>
</evidence>